<dbReference type="Gene3D" id="1.10.3720.10">
    <property type="entry name" value="MetI-like"/>
    <property type="match status" value="1"/>
</dbReference>
<gene>
    <name evidence="7" type="ORF">PhaeoP97_03638</name>
</gene>
<feature type="transmembrane region" description="Helical" evidence="5">
    <location>
        <begin position="119"/>
        <end position="144"/>
    </location>
</feature>
<feature type="transmembrane region" description="Helical" evidence="5">
    <location>
        <begin position="34"/>
        <end position="55"/>
    </location>
</feature>
<keyword evidence="7" id="KW-0614">Plasmid</keyword>
<evidence type="ECO:0000313" key="7">
    <source>
        <dbReference type="EMBL" id="APG48990.1"/>
    </source>
</evidence>
<keyword evidence="8" id="KW-1185">Reference proteome</keyword>
<keyword evidence="5" id="KW-0813">Transport</keyword>
<dbReference type="CDD" id="cd06261">
    <property type="entry name" value="TM_PBP2"/>
    <property type="match status" value="1"/>
</dbReference>
<dbReference type="GO" id="GO:0055085">
    <property type="term" value="P:transmembrane transport"/>
    <property type="evidence" value="ECO:0007669"/>
    <property type="project" value="InterPro"/>
</dbReference>
<dbReference type="AlphaFoldDB" id="A0A1L3I9X0"/>
<dbReference type="InterPro" id="IPR000515">
    <property type="entry name" value="MetI-like"/>
</dbReference>
<evidence type="ECO:0000256" key="4">
    <source>
        <dbReference type="ARBA" id="ARBA00023136"/>
    </source>
</evidence>
<feature type="transmembrane region" description="Helical" evidence="5">
    <location>
        <begin position="316"/>
        <end position="335"/>
    </location>
</feature>
<proteinExistence type="inferred from homology"/>
<accession>A0A1L3I9X0</accession>
<evidence type="ECO:0000313" key="8">
    <source>
        <dbReference type="Proteomes" id="UP000183859"/>
    </source>
</evidence>
<dbReference type="SUPFAM" id="SSF161098">
    <property type="entry name" value="MetI-like"/>
    <property type="match status" value="1"/>
</dbReference>
<feature type="domain" description="ABC transmembrane type-1" evidence="6">
    <location>
        <begin position="124"/>
        <end position="339"/>
    </location>
</feature>
<protein>
    <submittedName>
        <fullName evidence="7">ABC transporter, integral inner membrane component</fullName>
    </submittedName>
</protein>
<evidence type="ECO:0000256" key="2">
    <source>
        <dbReference type="ARBA" id="ARBA00022692"/>
    </source>
</evidence>
<evidence type="ECO:0000256" key="3">
    <source>
        <dbReference type="ARBA" id="ARBA00022989"/>
    </source>
</evidence>
<reference evidence="8" key="1">
    <citation type="submission" date="2016-07" db="EMBL/GenBank/DDBJ databases">
        <title>Phaeobacter portensis sp. nov., a tropodithietic acid producing bacterium isolated from a German harbor.</title>
        <authorList>
            <person name="Freese H.M."/>
            <person name="Bunk B."/>
            <person name="Breider S."/>
            <person name="Brinkhoff T."/>
        </authorList>
    </citation>
    <scope>NUCLEOTIDE SEQUENCE [LARGE SCALE GENOMIC DNA]</scope>
    <source>
        <strain evidence="8">P97</strain>
        <plasmid evidence="8">pp97_a</plasmid>
    </source>
</reference>
<dbReference type="PANTHER" id="PTHR43376:SF1">
    <property type="entry name" value="OLIGOPEPTIDE TRANSPORT SYSTEM PERMEASE PROTEIN"/>
    <property type="match status" value="1"/>
</dbReference>
<evidence type="ECO:0000259" key="6">
    <source>
        <dbReference type="PROSITE" id="PS50928"/>
    </source>
</evidence>
<organism evidence="7 8">
    <name type="scientific">Phaeobacter porticola</name>
    <dbReference type="NCBI Taxonomy" id="1844006"/>
    <lineage>
        <taxon>Bacteria</taxon>
        <taxon>Pseudomonadati</taxon>
        <taxon>Pseudomonadota</taxon>
        <taxon>Alphaproteobacteria</taxon>
        <taxon>Rhodobacterales</taxon>
        <taxon>Roseobacteraceae</taxon>
        <taxon>Phaeobacter</taxon>
    </lineage>
</organism>
<evidence type="ECO:0000256" key="1">
    <source>
        <dbReference type="ARBA" id="ARBA00004651"/>
    </source>
</evidence>
<dbReference type="GO" id="GO:0005886">
    <property type="term" value="C:plasma membrane"/>
    <property type="evidence" value="ECO:0007669"/>
    <property type="project" value="UniProtKB-SubCell"/>
</dbReference>
<feature type="transmembrane region" description="Helical" evidence="5">
    <location>
        <begin position="285"/>
        <end position="310"/>
    </location>
</feature>
<dbReference type="RefSeq" id="WP_237029047.1">
    <property type="nucleotide sequence ID" value="NZ_CP016365.1"/>
</dbReference>
<dbReference type="EMBL" id="CP016365">
    <property type="protein sequence ID" value="APG48990.1"/>
    <property type="molecule type" value="Genomic_DNA"/>
</dbReference>
<dbReference type="PANTHER" id="PTHR43376">
    <property type="entry name" value="OLIGOPEPTIDE TRANSPORT SYSTEM PERMEASE PROTEIN"/>
    <property type="match status" value="1"/>
</dbReference>
<dbReference type="Proteomes" id="UP000183859">
    <property type="component" value="Plasmid pP97_a"/>
</dbReference>
<feature type="transmembrane region" description="Helical" evidence="5">
    <location>
        <begin position="164"/>
        <end position="191"/>
    </location>
</feature>
<sequence length="346" mass="37345">MTDTSVVSVDRELSVARGFRSVPFANLVRFASGLILRLLVFASIVAICVVLPRLMPGNTLEIMLSTDLARGLTPAEVRDLQENMGLGGDLFGQVLDYTANLLNGDLGYSIPHAAPVGQLLIAAFPWTGLLILGAAPIFLIGGALAGIEAGRMPGQGVDRWSTPLITVMASLPPFVGAVLLLLVFGVLWPILPTSGAQPLFPATETLSHAFDIARHAVLPSLALALHELARFFFLARAETIHLAQRDFVVNARARGVSVWRIRWVYIGRSLVPAYLARLSDTMTGLISAVFFVEIVFSYPGTGYLIYSAILERDYDLLQGTIVFVAGFVLLVNWCVDGLATRLAERG</sequence>
<comment type="subcellular location">
    <subcellularLocation>
        <location evidence="1 5">Cell membrane</location>
        <topology evidence="1 5">Multi-pass membrane protein</topology>
    </subcellularLocation>
</comment>
<comment type="similarity">
    <text evidence="5">Belongs to the binding-protein-dependent transport system permease family.</text>
</comment>
<keyword evidence="3 5" id="KW-1133">Transmembrane helix</keyword>
<dbReference type="PROSITE" id="PS50928">
    <property type="entry name" value="ABC_TM1"/>
    <property type="match status" value="1"/>
</dbReference>
<keyword evidence="4 5" id="KW-0472">Membrane</keyword>
<dbReference type="KEGG" id="php:PhaeoP97_03638"/>
<evidence type="ECO:0000256" key="5">
    <source>
        <dbReference type="RuleBase" id="RU363032"/>
    </source>
</evidence>
<dbReference type="Pfam" id="PF00528">
    <property type="entry name" value="BPD_transp_1"/>
    <property type="match status" value="1"/>
</dbReference>
<name>A0A1L3I9X0_9RHOB</name>
<dbReference type="InterPro" id="IPR035906">
    <property type="entry name" value="MetI-like_sf"/>
</dbReference>
<keyword evidence="2 5" id="KW-0812">Transmembrane</keyword>
<geneLocation type="plasmid" evidence="8">
    <name>pp97_a</name>
</geneLocation>